<dbReference type="AlphaFoldDB" id="A0A1G8T2W7"/>
<dbReference type="EMBL" id="FNEK01000016">
    <property type="protein sequence ID" value="SDJ35806.1"/>
    <property type="molecule type" value="Genomic_DNA"/>
</dbReference>
<dbReference type="GO" id="GO:0006355">
    <property type="term" value="P:regulation of DNA-templated transcription"/>
    <property type="evidence" value="ECO:0007669"/>
    <property type="project" value="InterPro"/>
</dbReference>
<feature type="domain" description="Response regulatory" evidence="8">
    <location>
        <begin position="6"/>
        <end position="119"/>
    </location>
</feature>
<dbReference type="PANTHER" id="PTHR48111">
    <property type="entry name" value="REGULATOR OF RPOS"/>
    <property type="match status" value="1"/>
</dbReference>
<evidence type="ECO:0000259" key="8">
    <source>
        <dbReference type="PROSITE" id="PS50110"/>
    </source>
</evidence>
<keyword evidence="4 7" id="KW-0238">DNA-binding</keyword>
<reference evidence="10 11" key="1">
    <citation type="submission" date="2016-10" db="EMBL/GenBank/DDBJ databases">
        <authorList>
            <person name="de Groot N.N."/>
        </authorList>
    </citation>
    <scope>NUCLEOTIDE SEQUENCE [LARGE SCALE GENOMIC DNA]</scope>
    <source>
        <strain evidence="10 11">DSM 25294</strain>
    </source>
</reference>
<feature type="DNA-binding region" description="OmpR/PhoB-type" evidence="7">
    <location>
        <begin position="128"/>
        <end position="227"/>
    </location>
</feature>
<dbReference type="InterPro" id="IPR001789">
    <property type="entry name" value="Sig_transdc_resp-reg_receiver"/>
</dbReference>
<dbReference type="OrthoDB" id="9802426at2"/>
<keyword evidence="2" id="KW-0902">Two-component regulatory system</keyword>
<dbReference type="FunFam" id="3.40.50.2300:FF:000001">
    <property type="entry name" value="DNA-binding response regulator PhoB"/>
    <property type="match status" value="1"/>
</dbReference>
<evidence type="ECO:0000313" key="11">
    <source>
        <dbReference type="Proteomes" id="UP000199382"/>
    </source>
</evidence>
<dbReference type="Proteomes" id="UP000199382">
    <property type="component" value="Unassembled WGS sequence"/>
</dbReference>
<evidence type="ECO:0000256" key="7">
    <source>
        <dbReference type="PROSITE-ProRule" id="PRU01091"/>
    </source>
</evidence>
<evidence type="ECO:0000256" key="1">
    <source>
        <dbReference type="ARBA" id="ARBA00022553"/>
    </source>
</evidence>
<dbReference type="InterPro" id="IPR016032">
    <property type="entry name" value="Sig_transdc_resp-reg_C-effctor"/>
</dbReference>
<evidence type="ECO:0000259" key="9">
    <source>
        <dbReference type="PROSITE" id="PS51755"/>
    </source>
</evidence>
<dbReference type="InterPro" id="IPR036388">
    <property type="entry name" value="WH-like_DNA-bd_sf"/>
</dbReference>
<name>A0A1G8T2W7_9RHOB</name>
<evidence type="ECO:0000256" key="3">
    <source>
        <dbReference type="ARBA" id="ARBA00023015"/>
    </source>
</evidence>
<evidence type="ECO:0000256" key="5">
    <source>
        <dbReference type="ARBA" id="ARBA00023163"/>
    </source>
</evidence>
<proteinExistence type="predicted"/>
<dbReference type="Pfam" id="PF00486">
    <property type="entry name" value="Trans_reg_C"/>
    <property type="match status" value="1"/>
</dbReference>
<dbReference type="SUPFAM" id="SSF46894">
    <property type="entry name" value="C-terminal effector domain of the bipartite response regulators"/>
    <property type="match status" value="1"/>
</dbReference>
<keyword evidence="3" id="KW-0805">Transcription regulation</keyword>
<protein>
    <submittedName>
        <fullName evidence="10">Two-component system, OmpR family, response regulator BaeR</fullName>
    </submittedName>
</protein>
<sequence>MNTPSHILVVEDEPALSDILRQYLEQAGYRATILNAGTHATETILETAPDLVILDLMLPGKDGLTICREVRAKSDVPIIMETAKVEEIDRLLGLELGADDYMCKPFSPRELVARVRAILRRSAPRDAREQANPHGIVLDENSWRATVGDEPLDLTRREFQLLQVLHRRPGRVYSRSQLLDFAFPENAAIIDRTIDSHIKNIRHKIKAVSGDWDPIRSVYGVGYSYEE</sequence>
<dbReference type="PROSITE" id="PS50110">
    <property type="entry name" value="RESPONSE_REGULATORY"/>
    <property type="match status" value="1"/>
</dbReference>
<dbReference type="CDD" id="cd00383">
    <property type="entry name" value="trans_reg_C"/>
    <property type="match status" value="1"/>
</dbReference>
<dbReference type="RefSeq" id="WP_093154439.1">
    <property type="nucleotide sequence ID" value="NZ_FNEK01000016.1"/>
</dbReference>
<keyword evidence="5" id="KW-0804">Transcription</keyword>
<dbReference type="GO" id="GO:0000156">
    <property type="term" value="F:phosphorelay response regulator activity"/>
    <property type="evidence" value="ECO:0007669"/>
    <property type="project" value="TreeGrafter"/>
</dbReference>
<keyword evidence="11" id="KW-1185">Reference proteome</keyword>
<organism evidence="10 11">
    <name type="scientific">Aliiruegeria lutimaris</name>
    <dbReference type="NCBI Taxonomy" id="571298"/>
    <lineage>
        <taxon>Bacteria</taxon>
        <taxon>Pseudomonadati</taxon>
        <taxon>Pseudomonadota</taxon>
        <taxon>Alphaproteobacteria</taxon>
        <taxon>Rhodobacterales</taxon>
        <taxon>Roseobacteraceae</taxon>
        <taxon>Aliiruegeria</taxon>
    </lineage>
</organism>
<dbReference type="GO" id="GO:0032993">
    <property type="term" value="C:protein-DNA complex"/>
    <property type="evidence" value="ECO:0007669"/>
    <property type="project" value="TreeGrafter"/>
</dbReference>
<dbReference type="Gene3D" id="3.40.50.2300">
    <property type="match status" value="1"/>
</dbReference>
<dbReference type="STRING" id="571298.SAMN04488026_101628"/>
<dbReference type="PANTHER" id="PTHR48111:SF4">
    <property type="entry name" value="DNA-BINDING DUAL TRANSCRIPTIONAL REGULATOR OMPR"/>
    <property type="match status" value="1"/>
</dbReference>
<dbReference type="InterPro" id="IPR011006">
    <property type="entry name" value="CheY-like_superfamily"/>
</dbReference>
<dbReference type="SMART" id="SM00448">
    <property type="entry name" value="REC"/>
    <property type="match status" value="1"/>
</dbReference>
<dbReference type="InterPro" id="IPR039420">
    <property type="entry name" value="WalR-like"/>
</dbReference>
<evidence type="ECO:0000256" key="2">
    <source>
        <dbReference type="ARBA" id="ARBA00023012"/>
    </source>
</evidence>
<dbReference type="InterPro" id="IPR001867">
    <property type="entry name" value="OmpR/PhoB-type_DNA-bd"/>
</dbReference>
<dbReference type="PROSITE" id="PS51755">
    <property type="entry name" value="OMPR_PHOB"/>
    <property type="match status" value="1"/>
</dbReference>
<dbReference type="Gene3D" id="1.10.10.10">
    <property type="entry name" value="Winged helix-like DNA-binding domain superfamily/Winged helix DNA-binding domain"/>
    <property type="match status" value="1"/>
</dbReference>
<dbReference type="SMART" id="SM00862">
    <property type="entry name" value="Trans_reg_C"/>
    <property type="match status" value="1"/>
</dbReference>
<feature type="domain" description="OmpR/PhoB-type" evidence="9">
    <location>
        <begin position="128"/>
        <end position="227"/>
    </location>
</feature>
<dbReference type="Gene3D" id="6.10.250.690">
    <property type="match status" value="1"/>
</dbReference>
<dbReference type="SUPFAM" id="SSF52172">
    <property type="entry name" value="CheY-like"/>
    <property type="match status" value="1"/>
</dbReference>
<gene>
    <name evidence="10" type="ORF">SAMN04488026_101628</name>
</gene>
<dbReference type="Pfam" id="PF00072">
    <property type="entry name" value="Response_reg"/>
    <property type="match status" value="1"/>
</dbReference>
<evidence type="ECO:0000256" key="6">
    <source>
        <dbReference type="PROSITE-ProRule" id="PRU00169"/>
    </source>
</evidence>
<dbReference type="GO" id="GO:0000976">
    <property type="term" value="F:transcription cis-regulatory region binding"/>
    <property type="evidence" value="ECO:0007669"/>
    <property type="project" value="TreeGrafter"/>
</dbReference>
<dbReference type="GO" id="GO:0005829">
    <property type="term" value="C:cytosol"/>
    <property type="evidence" value="ECO:0007669"/>
    <property type="project" value="TreeGrafter"/>
</dbReference>
<feature type="modified residue" description="4-aspartylphosphate" evidence="6">
    <location>
        <position position="55"/>
    </location>
</feature>
<accession>A0A1G8T2W7</accession>
<evidence type="ECO:0000256" key="4">
    <source>
        <dbReference type="ARBA" id="ARBA00023125"/>
    </source>
</evidence>
<evidence type="ECO:0000313" key="10">
    <source>
        <dbReference type="EMBL" id="SDJ35806.1"/>
    </source>
</evidence>
<keyword evidence="1 6" id="KW-0597">Phosphoprotein</keyword>